<name>A0ABM8ASD3_9BACT</name>
<evidence type="ECO:0000313" key="5">
    <source>
        <dbReference type="EMBL" id="BDQ34348.1"/>
    </source>
</evidence>
<reference evidence="5" key="1">
    <citation type="submission" date="2022-08" db="EMBL/GenBank/DDBJ databases">
        <title>Genome Sequence of the sulphate-reducing bacterium, Pseudodesulfovibrio portus JCM14722.</title>
        <authorList>
            <person name="Kondo R."/>
            <person name="Kataoka T."/>
        </authorList>
    </citation>
    <scope>NUCLEOTIDE SEQUENCE</scope>
    <source>
        <strain evidence="5">JCM 14722</strain>
    </source>
</reference>
<evidence type="ECO:0000256" key="3">
    <source>
        <dbReference type="ARBA" id="ARBA00022679"/>
    </source>
</evidence>
<evidence type="ECO:0000256" key="1">
    <source>
        <dbReference type="ARBA" id="ARBA00006739"/>
    </source>
</evidence>
<dbReference type="PANTHER" id="PTHR43179:SF12">
    <property type="entry name" value="GALACTOFURANOSYLTRANSFERASE GLFT2"/>
    <property type="match status" value="1"/>
</dbReference>
<dbReference type="RefSeq" id="WP_264981257.1">
    <property type="nucleotide sequence ID" value="NZ_AP026708.1"/>
</dbReference>
<protein>
    <submittedName>
        <fullName evidence="5">Glycosyl transferase</fullName>
    </submittedName>
</protein>
<dbReference type="SUPFAM" id="SSF53448">
    <property type="entry name" value="Nucleotide-diphospho-sugar transferases"/>
    <property type="match status" value="1"/>
</dbReference>
<dbReference type="Gene3D" id="3.90.550.10">
    <property type="entry name" value="Spore Coat Polysaccharide Biosynthesis Protein SpsA, Chain A"/>
    <property type="match status" value="1"/>
</dbReference>
<evidence type="ECO:0000256" key="2">
    <source>
        <dbReference type="ARBA" id="ARBA00022676"/>
    </source>
</evidence>
<dbReference type="Pfam" id="PF00535">
    <property type="entry name" value="Glycos_transf_2"/>
    <property type="match status" value="1"/>
</dbReference>
<keyword evidence="2" id="KW-0328">Glycosyltransferase</keyword>
<dbReference type="InterPro" id="IPR001173">
    <property type="entry name" value="Glyco_trans_2-like"/>
</dbReference>
<accession>A0ABM8ASD3</accession>
<dbReference type="Proteomes" id="UP001061361">
    <property type="component" value="Chromosome"/>
</dbReference>
<evidence type="ECO:0000259" key="4">
    <source>
        <dbReference type="Pfam" id="PF00535"/>
    </source>
</evidence>
<keyword evidence="6" id="KW-1185">Reference proteome</keyword>
<dbReference type="InterPro" id="IPR029044">
    <property type="entry name" value="Nucleotide-diphossugar_trans"/>
</dbReference>
<evidence type="ECO:0000313" key="6">
    <source>
        <dbReference type="Proteomes" id="UP001061361"/>
    </source>
</evidence>
<dbReference type="PANTHER" id="PTHR43179">
    <property type="entry name" value="RHAMNOSYLTRANSFERASE WBBL"/>
    <property type="match status" value="1"/>
</dbReference>
<feature type="domain" description="Glycosyltransferase 2-like" evidence="4">
    <location>
        <begin position="7"/>
        <end position="145"/>
    </location>
</feature>
<organism evidence="5 6">
    <name type="scientific">Pseudodesulfovibrio portus</name>
    <dbReference type="NCBI Taxonomy" id="231439"/>
    <lineage>
        <taxon>Bacteria</taxon>
        <taxon>Pseudomonadati</taxon>
        <taxon>Thermodesulfobacteriota</taxon>
        <taxon>Desulfovibrionia</taxon>
        <taxon>Desulfovibrionales</taxon>
        <taxon>Desulfovibrionaceae</taxon>
    </lineage>
</organism>
<dbReference type="GO" id="GO:0016740">
    <property type="term" value="F:transferase activity"/>
    <property type="evidence" value="ECO:0007669"/>
    <property type="project" value="UniProtKB-KW"/>
</dbReference>
<sequence length="321" mass="34093">MSAETVVVVVHYGEVETTARCLEGLTGQGADLSVILSSNGSPEEARALSDRAAALWSPDAVRLVAGGDDPAQDMGSFSVTVVDNGGNPGFAAGCNVGIREALKRPATRYVWLLNNDARPAPGALQALVREAGGHPRALLGATVLDAESGDRLQLAGGAEYHPATTRIRPQHAGAALQDVPDLSQPRLDYVYGASLFAPATLYREVGLLDEAFFLFYEELDLCRRARAAGYGLRWCRECVVVHEVSATVGRKGRGTARQARLAAFHEARSTILFTRKHHPLLLPMALAARTAGKPAALLARGEWGLVGPSLAGLVEGLWAKR</sequence>
<keyword evidence="3 5" id="KW-0808">Transferase</keyword>
<gene>
    <name evidence="5" type="ORF">JCM14722_18900</name>
</gene>
<proteinExistence type="inferred from homology"/>
<dbReference type="EMBL" id="AP026708">
    <property type="protein sequence ID" value="BDQ34348.1"/>
    <property type="molecule type" value="Genomic_DNA"/>
</dbReference>
<comment type="similarity">
    <text evidence="1">Belongs to the glycosyltransferase 2 family.</text>
</comment>